<feature type="compositionally biased region" description="Basic and acidic residues" evidence="1">
    <location>
        <begin position="117"/>
        <end position="128"/>
    </location>
</feature>
<keyword evidence="3" id="KW-1185">Reference proteome</keyword>
<reference evidence="2 3" key="1">
    <citation type="journal article" date="2014" name="BMC Genomics">
        <title>Genome and secretome analysis of the hemibiotrophic fungal pathogen, Moniliophthora roreri, which causes frosty pod rot disease of cacao: mechanisms of the biotrophic and necrotrophic phases.</title>
        <authorList>
            <person name="Meinhardt L.W."/>
            <person name="Costa G.G.L."/>
            <person name="Thomazella D.P.T."/>
            <person name="Teixeira P.J.P.L."/>
            <person name="Carazzolle M.F."/>
            <person name="Schuster S.C."/>
            <person name="Carlson J.E."/>
            <person name="Guiltinan M.J."/>
            <person name="Mieczkowski P."/>
            <person name="Farmer A."/>
            <person name="Ramaraj T."/>
            <person name="Crozier J."/>
            <person name="Davis R.E."/>
            <person name="Shao J."/>
            <person name="Melnick R.L."/>
            <person name="Pereira G.A.G."/>
            <person name="Bailey B.A."/>
        </authorList>
    </citation>
    <scope>NUCLEOTIDE SEQUENCE [LARGE SCALE GENOMIC DNA]</scope>
    <source>
        <strain evidence="2 3">MCA 2997</strain>
    </source>
</reference>
<sequence length="245" mass="26657">MPPPADPRAMSEYPHPLSFSLLDRLRRRTDRNGYPHPDLNDTRSLISRLTSEPVDNKTGLPAITHSSPEPDNTLVYPDPTPAPDVKPKVEHLKPQFHRKVEYIPVVGGEVALVESEDTAKDGERENRIPKNAGDPPTLSLRSPTLAPTPMTQLVDRVSALCADWSAILPEIACSTCVADASRLSLDICLATALTNEGLAVLHADSLIRAQTLCRMVAIMTMNGGTMTSPTTTLAENVEGLMDDYD</sequence>
<organism evidence="2 3">
    <name type="scientific">Moniliophthora roreri (strain MCA 2997)</name>
    <name type="common">Cocoa frosty pod rot fungus</name>
    <name type="synonym">Crinipellis roreri</name>
    <dbReference type="NCBI Taxonomy" id="1381753"/>
    <lineage>
        <taxon>Eukaryota</taxon>
        <taxon>Fungi</taxon>
        <taxon>Dikarya</taxon>
        <taxon>Basidiomycota</taxon>
        <taxon>Agaricomycotina</taxon>
        <taxon>Agaricomycetes</taxon>
        <taxon>Agaricomycetidae</taxon>
        <taxon>Agaricales</taxon>
        <taxon>Marasmiineae</taxon>
        <taxon>Marasmiaceae</taxon>
        <taxon>Moniliophthora</taxon>
    </lineage>
</organism>
<dbReference type="Proteomes" id="UP000017559">
    <property type="component" value="Unassembled WGS sequence"/>
</dbReference>
<dbReference type="EMBL" id="AWSO01002020">
    <property type="protein sequence ID" value="ESK82227.1"/>
    <property type="molecule type" value="Genomic_DNA"/>
</dbReference>
<evidence type="ECO:0000313" key="2">
    <source>
        <dbReference type="EMBL" id="ESK82227.1"/>
    </source>
</evidence>
<evidence type="ECO:0000313" key="3">
    <source>
        <dbReference type="Proteomes" id="UP000017559"/>
    </source>
</evidence>
<feature type="region of interest" description="Disordered" evidence="1">
    <location>
        <begin position="116"/>
        <end position="144"/>
    </location>
</feature>
<name>V2WKX6_MONRO</name>
<protein>
    <submittedName>
        <fullName evidence="2">Uncharacterized protein</fullName>
    </submittedName>
</protein>
<feature type="region of interest" description="Disordered" evidence="1">
    <location>
        <begin position="53"/>
        <end position="72"/>
    </location>
</feature>
<accession>V2WKX6</accession>
<evidence type="ECO:0000256" key="1">
    <source>
        <dbReference type="SAM" id="MobiDB-lite"/>
    </source>
</evidence>
<dbReference type="KEGG" id="mrr:Moror_8734"/>
<gene>
    <name evidence="2" type="ORF">Moror_8734</name>
</gene>
<dbReference type="HOGENOM" id="CLU_036636_1_1_1"/>
<comment type="caution">
    <text evidence="2">The sequence shown here is derived from an EMBL/GenBank/DDBJ whole genome shotgun (WGS) entry which is preliminary data.</text>
</comment>
<dbReference type="AlphaFoldDB" id="V2WKX6"/>
<proteinExistence type="predicted"/>